<evidence type="ECO:0000313" key="1">
    <source>
        <dbReference type="EMBL" id="KAK9996527.1"/>
    </source>
</evidence>
<dbReference type="Proteomes" id="UP001459277">
    <property type="component" value="Unassembled WGS sequence"/>
</dbReference>
<protein>
    <submittedName>
        <fullName evidence="1">Uncharacterized protein</fullName>
    </submittedName>
</protein>
<proteinExistence type="predicted"/>
<sequence>MEWEIRTVGKVTSYKGFQEAFRMDVCHSQDQDRPALNSTATRNWQLIVKVAGCKRRKCKRSGYAYEAKDLKGDQIFSGGANCLSISCSVAV</sequence>
<evidence type="ECO:0000313" key="2">
    <source>
        <dbReference type="Proteomes" id="UP001459277"/>
    </source>
</evidence>
<keyword evidence="2" id="KW-1185">Reference proteome</keyword>
<dbReference type="AlphaFoldDB" id="A0AAW2CGP3"/>
<organism evidence="1 2">
    <name type="scientific">Lithocarpus litseifolius</name>
    <dbReference type="NCBI Taxonomy" id="425828"/>
    <lineage>
        <taxon>Eukaryota</taxon>
        <taxon>Viridiplantae</taxon>
        <taxon>Streptophyta</taxon>
        <taxon>Embryophyta</taxon>
        <taxon>Tracheophyta</taxon>
        <taxon>Spermatophyta</taxon>
        <taxon>Magnoliopsida</taxon>
        <taxon>eudicotyledons</taxon>
        <taxon>Gunneridae</taxon>
        <taxon>Pentapetalae</taxon>
        <taxon>rosids</taxon>
        <taxon>fabids</taxon>
        <taxon>Fagales</taxon>
        <taxon>Fagaceae</taxon>
        <taxon>Lithocarpus</taxon>
    </lineage>
</organism>
<comment type="caution">
    <text evidence="1">The sequence shown here is derived from an EMBL/GenBank/DDBJ whole genome shotgun (WGS) entry which is preliminary data.</text>
</comment>
<gene>
    <name evidence="1" type="ORF">SO802_021213</name>
</gene>
<dbReference type="EMBL" id="JAZDWU010000007">
    <property type="protein sequence ID" value="KAK9996527.1"/>
    <property type="molecule type" value="Genomic_DNA"/>
</dbReference>
<reference evidence="1 2" key="1">
    <citation type="submission" date="2024-01" db="EMBL/GenBank/DDBJ databases">
        <title>A telomere-to-telomere, gap-free genome of sweet tea (Lithocarpus litseifolius).</title>
        <authorList>
            <person name="Zhou J."/>
        </authorList>
    </citation>
    <scope>NUCLEOTIDE SEQUENCE [LARGE SCALE GENOMIC DNA]</scope>
    <source>
        <strain evidence="1">Zhou-2022a</strain>
        <tissue evidence="1">Leaf</tissue>
    </source>
</reference>
<name>A0AAW2CGP3_9ROSI</name>
<accession>A0AAW2CGP3</accession>